<evidence type="ECO:0000256" key="7">
    <source>
        <dbReference type="ARBA" id="ARBA00023180"/>
    </source>
</evidence>
<dbReference type="Gene3D" id="1.50.10.10">
    <property type="match status" value="1"/>
</dbReference>
<evidence type="ECO:0000256" key="11">
    <source>
        <dbReference type="PIRSR" id="PIRSR601382-1"/>
    </source>
</evidence>
<evidence type="ECO:0000256" key="2">
    <source>
        <dbReference type="ARBA" id="ARBA00004922"/>
    </source>
</evidence>
<dbReference type="Pfam" id="PF01532">
    <property type="entry name" value="Glyco_hydro_47"/>
    <property type="match status" value="1"/>
</dbReference>
<comment type="similarity">
    <text evidence="3 14">Belongs to the glycosyl hydrolase 47 family.</text>
</comment>
<keyword evidence="6 13" id="KW-1015">Disulfide bond</keyword>
<evidence type="ECO:0000256" key="5">
    <source>
        <dbReference type="ARBA" id="ARBA00022801"/>
    </source>
</evidence>
<comment type="caution">
    <text evidence="16">The sequence shown here is derived from an EMBL/GenBank/DDBJ whole genome shotgun (WGS) entry which is preliminary data.</text>
</comment>
<keyword evidence="4" id="KW-0732">Signal</keyword>
<dbReference type="InterPro" id="IPR001382">
    <property type="entry name" value="Glyco_hydro_47"/>
</dbReference>
<dbReference type="GO" id="GO:0004571">
    <property type="term" value="F:mannosyl-oligosaccharide 1,2-alpha-mannosidase activity"/>
    <property type="evidence" value="ECO:0007669"/>
    <property type="project" value="UniProtKB-EC"/>
</dbReference>
<dbReference type="EMBL" id="JAGMWT010000010">
    <property type="protein sequence ID" value="KAH7121031.1"/>
    <property type="molecule type" value="Genomic_DNA"/>
</dbReference>
<evidence type="ECO:0000256" key="10">
    <source>
        <dbReference type="ARBA" id="ARBA00048605"/>
    </source>
</evidence>
<gene>
    <name evidence="16" type="ORF">B0J11DRAFT_533216</name>
</gene>
<feature type="active site" evidence="11">
    <location>
        <position position="314"/>
    </location>
</feature>
<dbReference type="GO" id="GO:0005783">
    <property type="term" value="C:endoplasmic reticulum"/>
    <property type="evidence" value="ECO:0007669"/>
    <property type="project" value="TreeGrafter"/>
</dbReference>
<proteinExistence type="inferred from homology"/>
<evidence type="ECO:0000256" key="9">
    <source>
        <dbReference type="ARBA" id="ARBA00047669"/>
    </source>
</evidence>
<evidence type="ECO:0000313" key="16">
    <source>
        <dbReference type="EMBL" id="KAH7121031.1"/>
    </source>
</evidence>
<sequence length="578" mass="66378">MTGFRRWGKSKFQKNPQSSFKLLAAVLVITLYLVIKEFSDPTVRPRLIPRSFGARIQHNDWRNGTGKADTEKAAKVRDAMKYTFWKYRQNAWGFDDIKPVSGGNESSRNGWGAFIVDSSTTLAVMGLWEELALSVQHIVSIDFTKSEDLVDPFETTIRYLGGLVSLVELSEAGLIPDNIVTPETREKILQQAVILANTLGPAYHSPTGMPWPRLNLSIPEGVQEQPTTPLKKKDEPRLRRPETGPARAGSSILENRVLTHLTGDQIYTQNATVAWSPFVWSKWVSPWPGMVDGPMDIFTGKPTGRQRHWDAGHDSYYEYLLKITILAPQSDPYLDVYKKRFLDAAYSLRKYLATRSSPAPNHPMQHLFIGTQNAHWYRNRQSHLACFAPGTILLGSKYYDQKDLRTFALALLEGCRHVYDSTPSKIGPEAWSWTPKFGHDDPVYFPQGDRQHNEWREMGFWSTEASYRGRPEYVESLFYAWRITGEARFRLWAWEAFSAFEKHSKAPFGYAQITDVFRVQPLEWNGSGEERWIDVQESFWAAETLKYLYLTFTDADVASLDRWVFSTEGHMFRMIRSQ</sequence>
<dbReference type="Proteomes" id="UP000700596">
    <property type="component" value="Unassembled WGS sequence"/>
</dbReference>
<feature type="active site" description="Proton donor" evidence="11">
    <location>
        <position position="429"/>
    </location>
</feature>
<keyword evidence="5 14" id="KW-0378">Hydrolase</keyword>
<feature type="disulfide bond" evidence="13">
    <location>
        <begin position="386"/>
        <end position="415"/>
    </location>
</feature>
<evidence type="ECO:0000256" key="3">
    <source>
        <dbReference type="ARBA" id="ARBA00007658"/>
    </source>
</evidence>
<comment type="catalytic activity">
    <reaction evidence="9">
        <text>N(4)-(alpha-D-Man-(1-&gt;2)-alpha-D-Man-(1-&gt;2)-alpha-D-Man-(1-&gt;3)-[alpha-D-Man-(1-&gt;3)-[alpha-D-Man-(1-&gt;2)-alpha-D-Man-(1-&gt;6)]-alpha-D-Man-(1-&gt;6)]-beta-D-Man-(1-&gt;4)-beta-D-GlcNAc-(1-&gt;4)-beta-D-GlcNAc)-L-asparaginyl-[protein] (N-glucan mannose isomer 8A1,2,3B1,3) + 3 H2O = N(4)-(alpha-D-Man-(1-&gt;3)-[alpha-D-Man-(1-&gt;3)-[alpha-D-Man-(1-&gt;6)]-alpha-D-Man-(1-&gt;6)]-beta-D-Man-(1-&gt;4)-beta-D-GlcNAc-(1-&gt;4)-beta-D-GlcNAc)-L-asparaginyl-[protein] (N-glucan mannose isomer 5A1,2) + 3 beta-D-mannose</text>
        <dbReference type="Rhea" id="RHEA:56028"/>
        <dbReference type="Rhea" id="RHEA-COMP:14358"/>
        <dbReference type="Rhea" id="RHEA-COMP:14367"/>
        <dbReference type="ChEBI" id="CHEBI:15377"/>
        <dbReference type="ChEBI" id="CHEBI:28563"/>
        <dbReference type="ChEBI" id="CHEBI:59087"/>
        <dbReference type="ChEBI" id="CHEBI:60628"/>
        <dbReference type="EC" id="3.2.1.113"/>
    </reaction>
</comment>
<reference evidence="16" key="1">
    <citation type="journal article" date="2021" name="Nat. Commun.">
        <title>Genetic determinants of endophytism in the Arabidopsis root mycobiome.</title>
        <authorList>
            <person name="Mesny F."/>
            <person name="Miyauchi S."/>
            <person name="Thiergart T."/>
            <person name="Pickel B."/>
            <person name="Atanasova L."/>
            <person name="Karlsson M."/>
            <person name="Huettel B."/>
            <person name="Barry K.W."/>
            <person name="Haridas S."/>
            <person name="Chen C."/>
            <person name="Bauer D."/>
            <person name="Andreopoulos W."/>
            <person name="Pangilinan J."/>
            <person name="LaButti K."/>
            <person name="Riley R."/>
            <person name="Lipzen A."/>
            <person name="Clum A."/>
            <person name="Drula E."/>
            <person name="Henrissat B."/>
            <person name="Kohler A."/>
            <person name="Grigoriev I.V."/>
            <person name="Martin F.M."/>
            <person name="Hacquard S."/>
        </authorList>
    </citation>
    <scope>NUCLEOTIDE SEQUENCE</scope>
    <source>
        <strain evidence="16">MPI-CAGE-CH-0243</strain>
    </source>
</reference>
<dbReference type="PRINTS" id="PR00747">
    <property type="entry name" value="GLYHDRLASE47"/>
</dbReference>
<keyword evidence="12" id="KW-0106">Calcium</keyword>
<keyword evidence="17" id="KW-1185">Reference proteome</keyword>
<dbReference type="InterPro" id="IPR012341">
    <property type="entry name" value="6hp_glycosidase-like_sf"/>
</dbReference>
<keyword evidence="8 14" id="KW-0326">Glycosidase</keyword>
<dbReference type="GO" id="GO:0005975">
    <property type="term" value="P:carbohydrate metabolic process"/>
    <property type="evidence" value="ECO:0007669"/>
    <property type="project" value="InterPro"/>
</dbReference>
<keyword evidence="12" id="KW-0479">Metal-binding</keyword>
<feature type="compositionally biased region" description="Basic and acidic residues" evidence="15">
    <location>
        <begin position="231"/>
        <end position="242"/>
    </location>
</feature>
<feature type="active site" evidence="11">
    <location>
        <position position="472"/>
    </location>
</feature>
<dbReference type="EC" id="3.2.1.-" evidence="14"/>
<evidence type="ECO:0000256" key="6">
    <source>
        <dbReference type="ARBA" id="ARBA00023157"/>
    </source>
</evidence>
<comment type="pathway">
    <text evidence="2">Protein modification; protein glycosylation.</text>
</comment>
<evidence type="ECO:0000256" key="12">
    <source>
        <dbReference type="PIRSR" id="PIRSR601382-2"/>
    </source>
</evidence>
<dbReference type="InterPro" id="IPR036026">
    <property type="entry name" value="Seven-hairpin_glycosidases"/>
</dbReference>
<keyword evidence="7" id="KW-0325">Glycoprotein</keyword>
<dbReference type="GO" id="GO:0016020">
    <property type="term" value="C:membrane"/>
    <property type="evidence" value="ECO:0007669"/>
    <property type="project" value="InterPro"/>
</dbReference>
<dbReference type="GO" id="GO:0005509">
    <property type="term" value="F:calcium ion binding"/>
    <property type="evidence" value="ECO:0007669"/>
    <property type="project" value="InterPro"/>
</dbReference>
<comment type="catalytic activity">
    <reaction evidence="10">
        <text>N(4)-(alpha-D-Man-(1-&gt;2)-alpha-D-Man-(1-&gt;2)-alpha-D-Man-(1-&gt;3)-[alpha-D-Man-(1-&gt;2)-alpha-D-Man-(1-&gt;3)-[alpha-D-Man-(1-&gt;2)-alpha-D-Man-(1-&gt;6)]-alpha-D-Man-(1-&gt;6)]-beta-D-Man-(1-&gt;4)-beta-D-GlcNAc-(1-&gt;4)-beta-D-GlcNAc)-L-asparaginyl-[protein] (N-glucan mannose isomer 9A1,2,3B1,2,3) + 4 H2O = N(4)-(alpha-D-Man-(1-&gt;3)-[alpha-D-Man-(1-&gt;3)-[alpha-D-Man-(1-&gt;6)]-alpha-D-Man-(1-&gt;6)]-beta-D-Man-(1-&gt;4)-beta-D-GlcNAc-(1-&gt;4)-beta-D-GlcNAc)-L-asparaginyl-[protein] (N-glucan mannose isomer 5A1,2) + 4 beta-D-mannose</text>
        <dbReference type="Rhea" id="RHEA:56008"/>
        <dbReference type="Rhea" id="RHEA-COMP:14356"/>
        <dbReference type="Rhea" id="RHEA-COMP:14367"/>
        <dbReference type="ChEBI" id="CHEBI:15377"/>
        <dbReference type="ChEBI" id="CHEBI:28563"/>
        <dbReference type="ChEBI" id="CHEBI:59087"/>
        <dbReference type="ChEBI" id="CHEBI:139493"/>
        <dbReference type="EC" id="3.2.1.113"/>
    </reaction>
</comment>
<dbReference type="SUPFAM" id="SSF48225">
    <property type="entry name" value="Seven-hairpin glycosidases"/>
    <property type="match status" value="1"/>
</dbReference>
<dbReference type="GO" id="GO:0036503">
    <property type="term" value="P:ERAD pathway"/>
    <property type="evidence" value="ECO:0007669"/>
    <property type="project" value="UniProtKB-ARBA"/>
</dbReference>
<evidence type="ECO:0000313" key="17">
    <source>
        <dbReference type="Proteomes" id="UP000700596"/>
    </source>
</evidence>
<name>A0A9P9DM12_9PLEO</name>
<feature type="region of interest" description="Disordered" evidence="15">
    <location>
        <begin position="220"/>
        <end position="247"/>
    </location>
</feature>
<feature type="binding site" evidence="12">
    <location>
        <position position="567"/>
    </location>
    <ligand>
        <name>Ca(2+)</name>
        <dbReference type="ChEBI" id="CHEBI:29108"/>
    </ligand>
</feature>
<accession>A0A9P9DM12</accession>
<evidence type="ECO:0000256" key="8">
    <source>
        <dbReference type="ARBA" id="ARBA00023295"/>
    </source>
</evidence>
<evidence type="ECO:0000256" key="4">
    <source>
        <dbReference type="ARBA" id="ARBA00022729"/>
    </source>
</evidence>
<dbReference type="InterPro" id="IPR050749">
    <property type="entry name" value="Glycosyl_Hydrolase_47"/>
</dbReference>
<evidence type="ECO:0000256" key="15">
    <source>
        <dbReference type="SAM" id="MobiDB-lite"/>
    </source>
</evidence>
<feature type="active site" description="Proton donor" evidence="11">
    <location>
        <position position="154"/>
    </location>
</feature>
<protein>
    <recommendedName>
        <fullName evidence="14">alpha-1,2-Mannosidase</fullName>
        <ecNumber evidence="14">3.2.1.-</ecNumber>
    </recommendedName>
</protein>
<dbReference type="PANTHER" id="PTHR11742:SF101">
    <property type="entry name" value="MANNOSYL-OLIGOSACCHARIDE ALPHA-1,2-MANNOSIDASE 1B"/>
    <property type="match status" value="1"/>
</dbReference>
<evidence type="ECO:0000256" key="14">
    <source>
        <dbReference type="RuleBase" id="RU361193"/>
    </source>
</evidence>
<evidence type="ECO:0000256" key="1">
    <source>
        <dbReference type="ARBA" id="ARBA00001913"/>
    </source>
</evidence>
<dbReference type="AlphaFoldDB" id="A0A9P9DM12"/>
<organism evidence="16 17">
    <name type="scientific">Dendryphion nanum</name>
    <dbReference type="NCBI Taxonomy" id="256645"/>
    <lineage>
        <taxon>Eukaryota</taxon>
        <taxon>Fungi</taxon>
        <taxon>Dikarya</taxon>
        <taxon>Ascomycota</taxon>
        <taxon>Pezizomycotina</taxon>
        <taxon>Dothideomycetes</taxon>
        <taxon>Pleosporomycetidae</taxon>
        <taxon>Pleosporales</taxon>
        <taxon>Torulaceae</taxon>
        <taxon>Dendryphion</taxon>
    </lineage>
</organism>
<evidence type="ECO:0000256" key="13">
    <source>
        <dbReference type="PIRSR" id="PIRSR601382-3"/>
    </source>
</evidence>
<dbReference type="OrthoDB" id="8118055at2759"/>
<dbReference type="PANTHER" id="PTHR11742">
    <property type="entry name" value="MANNOSYL-OLIGOSACCHARIDE ALPHA-1,2-MANNOSIDASE-RELATED"/>
    <property type="match status" value="1"/>
</dbReference>
<comment type="cofactor">
    <cofactor evidence="1 12">
        <name>Ca(2+)</name>
        <dbReference type="ChEBI" id="CHEBI:29108"/>
    </cofactor>
</comment>